<reference evidence="6 7" key="1">
    <citation type="journal article" date="2024" name="Front Chem Biol">
        <title>Unveiling the potential of Daldinia eschscholtzii MFLUCC 19-0629 through bioactivity and bioinformatics studies for enhanced sustainable agriculture production.</title>
        <authorList>
            <person name="Brooks S."/>
            <person name="Weaver J.A."/>
            <person name="Klomchit A."/>
            <person name="Alharthi S.A."/>
            <person name="Onlamun T."/>
            <person name="Nurani R."/>
            <person name="Vong T.K."/>
            <person name="Alberti F."/>
            <person name="Greco C."/>
        </authorList>
    </citation>
    <scope>NUCLEOTIDE SEQUENCE [LARGE SCALE GENOMIC DNA]</scope>
    <source>
        <strain evidence="6">MFLUCC 19-0629</strain>
    </source>
</reference>
<dbReference type="PROSITE" id="PS00061">
    <property type="entry name" value="ADH_SHORT"/>
    <property type="match status" value="1"/>
</dbReference>
<dbReference type="FunFam" id="3.40.50.720:FF:000084">
    <property type="entry name" value="Short-chain dehydrogenase reductase"/>
    <property type="match status" value="1"/>
</dbReference>
<dbReference type="GO" id="GO:0016491">
    <property type="term" value="F:oxidoreductase activity"/>
    <property type="evidence" value="ECO:0007669"/>
    <property type="project" value="UniProtKB-KW"/>
</dbReference>
<dbReference type="Pfam" id="PF13561">
    <property type="entry name" value="adh_short_C2"/>
    <property type="match status" value="1"/>
</dbReference>
<dbReference type="PRINTS" id="PR00080">
    <property type="entry name" value="SDRFAMILY"/>
</dbReference>
<dbReference type="CDD" id="cd05233">
    <property type="entry name" value="SDR_c"/>
    <property type="match status" value="1"/>
</dbReference>
<gene>
    <name evidence="6" type="ORF">Daesc_007750</name>
</gene>
<dbReference type="PANTHER" id="PTHR24321:SF8">
    <property type="entry name" value="ESTRADIOL 17-BETA-DEHYDROGENASE 8-RELATED"/>
    <property type="match status" value="1"/>
</dbReference>
<protein>
    <recommendedName>
        <fullName evidence="5">Ketoreductase domain-containing protein</fullName>
    </recommendedName>
</protein>
<dbReference type="AlphaFoldDB" id="A0AAX6MF15"/>
<comment type="similarity">
    <text evidence="1">Belongs to the short-chain dehydrogenases/reductases (SDR) family.</text>
</comment>
<evidence type="ECO:0000313" key="7">
    <source>
        <dbReference type="Proteomes" id="UP001369815"/>
    </source>
</evidence>
<dbReference type="InterPro" id="IPR002347">
    <property type="entry name" value="SDR_fam"/>
</dbReference>
<organism evidence="6 7">
    <name type="scientific">Daldinia eschscholtzii</name>
    <dbReference type="NCBI Taxonomy" id="292717"/>
    <lineage>
        <taxon>Eukaryota</taxon>
        <taxon>Fungi</taxon>
        <taxon>Dikarya</taxon>
        <taxon>Ascomycota</taxon>
        <taxon>Pezizomycotina</taxon>
        <taxon>Sordariomycetes</taxon>
        <taxon>Xylariomycetidae</taxon>
        <taxon>Xylariales</taxon>
        <taxon>Hypoxylaceae</taxon>
        <taxon>Daldinia</taxon>
    </lineage>
</organism>
<evidence type="ECO:0000256" key="1">
    <source>
        <dbReference type="ARBA" id="ARBA00006484"/>
    </source>
</evidence>
<proteinExistence type="inferred from homology"/>
<evidence type="ECO:0000313" key="6">
    <source>
        <dbReference type="EMBL" id="KAK6951219.1"/>
    </source>
</evidence>
<dbReference type="InterPro" id="IPR020904">
    <property type="entry name" value="Sc_DH/Rdtase_CS"/>
</dbReference>
<dbReference type="InterPro" id="IPR057326">
    <property type="entry name" value="KR_dom"/>
</dbReference>
<keyword evidence="7" id="KW-1185">Reference proteome</keyword>
<keyword evidence="3" id="KW-0560">Oxidoreductase</keyword>
<comment type="caution">
    <text evidence="6">The sequence shown here is derived from an EMBL/GenBank/DDBJ whole genome shotgun (WGS) entry which is preliminary data.</text>
</comment>
<keyword evidence="4" id="KW-0520">NAD</keyword>
<dbReference type="Gene3D" id="3.40.50.720">
    <property type="entry name" value="NAD(P)-binding Rossmann-like Domain"/>
    <property type="match status" value="1"/>
</dbReference>
<evidence type="ECO:0000256" key="2">
    <source>
        <dbReference type="ARBA" id="ARBA00022857"/>
    </source>
</evidence>
<dbReference type="SUPFAM" id="SSF51735">
    <property type="entry name" value="NAD(P)-binding Rossmann-fold domains"/>
    <property type="match status" value="1"/>
</dbReference>
<accession>A0AAX6MF15</accession>
<sequence length="252" mass="26723">MADPKPLAGKVILMTGAAQGIGATISNYIAARGASLSLADVQKEKLDAEAQYLAQTYPDIRVFTWSLDVTDPKAVEEWVIESKAKFGRIDGCVNNAGILGDGSQITDMSFDNWSRVINVNLTGVFNCLKVQLRAIEDGGSIVNMSSCAGIYGLHILPAYSASKHGVIGLSKVAAAEHAHRGIRVNAVCPGLVEGGMLKDVQKELPGLTTNDLQVLFKELVPIGEIAAMVGYLLGNESKFITRTVLSVDGGFS</sequence>
<evidence type="ECO:0000256" key="3">
    <source>
        <dbReference type="ARBA" id="ARBA00023002"/>
    </source>
</evidence>
<keyword evidence="2" id="KW-0521">NADP</keyword>
<dbReference type="InterPro" id="IPR036291">
    <property type="entry name" value="NAD(P)-bd_dom_sf"/>
</dbReference>
<dbReference type="EMBL" id="JBANMG010000007">
    <property type="protein sequence ID" value="KAK6951219.1"/>
    <property type="molecule type" value="Genomic_DNA"/>
</dbReference>
<dbReference type="SMART" id="SM00822">
    <property type="entry name" value="PKS_KR"/>
    <property type="match status" value="1"/>
</dbReference>
<name>A0AAX6MF15_9PEZI</name>
<dbReference type="PANTHER" id="PTHR24321">
    <property type="entry name" value="DEHYDROGENASES, SHORT CHAIN"/>
    <property type="match status" value="1"/>
</dbReference>
<evidence type="ECO:0000256" key="4">
    <source>
        <dbReference type="ARBA" id="ARBA00023027"/>
    </source>
</evidence>
<dbReference type="PRINTS" id="PR00081">
    <property type="entry name" value="GDHRDH"/>
</dbReference>
<feature type="domain" description="Ketoreductase" evidence="5">
    <location>
        <begin position="10"/>
        <end position="195"/>
    </location>
</feature>
<evidence type="ECO:0000259" key="5">
    <source>
        <dbReference type="SMART" id="SM00822"/>
    </source>
</evidence>
<dbReference type="Proteomes" id="UP001369815">
    <property type="component" value="Unassembled WGS sequence"/>
</dbReference>